<evidence type="ECO:0000313" key="1">
    <source>
        <dbReference type="EMBL" id="PZD55756.1"/>
    </source>
</evidence>
<sequence length="402" mass="46009">MDVLFQGKETRIRVISSQKSTYVTRLRHQYKIAYHGFMVEFKDYENTQGLEELEGWRYFPIRAANRIKSFWESNRVLSYLRRHRLKRTLIISYALLGTMVWTATTAYFSPTRVTYLESQLQATQSFGNGLGSITATSMTYSSSNGLVVMELTTSDATSAIKKGINTENLDWQVFLPSSVKNPEAVTLEVIPLTGDKVYLVMRNVPSDYTLMVIRATNKTPNSNSLKIDVQEYNDYLSSSSNDASVSKQNKQKDKEGNKNYVDFFVTPQNELLKNKYVKNLSREKFALNIFEEELKYQKGQRKELLASAKTLDDSVKEDTKTLEQLKRESEYLVGNELTDKQSDMEAIEKSMDSKEKDGAKARENAAYVQTIIEQIEKNIKAVKNGTYKFNSPVRSVKQDIGE</sequence>
<reference evidence="1 2" key="1">
    <citation type="submission" date="2017-08" db="EMBL/GenBank/DDBJ databases">
        <title>Streptococcus salivarius strain HS0302 Genome.</title>
        <authorList>
            <person name="Smith J."/>
            <person name="Deng P."/>
            <person name="Geng M."/>
        </authorList>
    </citation>
    <scope>NUCLEOTIDE SEQUENCE [LARGE SCALE GENOMIC DNA]</scope>
    <source>
        <strain evidence="1 2">HS0302</strain>
    </source>
</reference>
<protein>
    <submittedName>
        <fullName evidence="1">Uncharacterized protein</fullName>
    </submittedName>
</protein>
<evidence type="ECO:0000313" key="2">
    <source>
        <dbReference type="Proteomes" id="UP000248776"/>
    </source>
</evidence>
<dbReference type="EMBL" id="NSIW01000018">
    <property type="protein sequence ID" value="PZD55756.1"/>
    <property type="molecule type" value="Genomic_DNA"/>
</dbReference>
<accession>A0A2W1I4Y6</accession>
<comment type="caution">
    <text evidence="1">The sequence shown here is derived from an EMBL/GenBank/DDBJ whole genome shotgun (WGS) entry which is preliminary data.</text>
</comment>
<name>A0A2W1I4Y6_STRSL</name>
<dbReference type="Proteomes" id="UP000248776">
    <property type="component" value="Unassembled WGS sequence"/>
</dbReference>
<proteinExistence type="predicted"/>
<organism evidence="1 2">
    <name type="scientific">Streptococcus salivarius</name>
    <dbReference type="NCBI Taxonomy" id="1304"/>
    <lineage>
        <taxon>Bacteria</taxon>
        <taxon>Bacillati</taxon>
        <taxon>Bacillota</taxon>
        <taxon>Bacilli</taxon>
        <taxon>Lactobacillales</taxon>
        <taxon>Streptococcaceae</taxon>
        <taxon>Streptococcus</taxon>
    </lineage>
</organism>
<gene>
    <name evidence="1" type="ORF">CKU37_08615</name>
</gene>
<dbReference type="AlphaFoldDB" id="A0A2W1I4Y6"/>